<accession>A0A3R8PLB9</accession>
<evidence type="ECO:0008006" key="4">
    <source>
        <dbReference type="Google" id="ProtNLM"/>
    </source>
</evidence>
<feature type="transmembrane region" description="Helical" evidence="1">
    <location>
        <begin position="401"/>
        <end position="423"/>
    </location>
</feature>
<keyword evidence="1" id="KW-1133">Transmembrane helix</keyword>
<dbReference type="EMBL" id="PQNQ01000010">
    <property type="protein sequence ID" value="RRQ04249.1"/>
    <property type="molecule type" value="Genomic_DNA"/>
</dbReference>
<proteinExistence type="predicted"/>
<gene>
    <name evidence="2" type="ORF">CXF42_04940</name>
</gene>
<feature type="transmembrane region" description="Helical" evidence="1">
    <location>
        <begin position="223"/>
        <end position="242"/>
    </location>
</feature>
<keyword evidence="3" id="KW-1185">Reference proteome</keyword>
<feature type="transmembrane region" description="Helical" evidence="1">
    <location>
        <begin position="148"/>
        <end position="181"/>
    </location>
</feature>
<comment type="caution">
    <text evidence="2">The sequence shown here is derived from an EMBL/GenBank/DDBJ whole genome shotgun (WGS) entry which is preliminary data.</text>
</comment>
<feature type="transmembrane region" description="Helical" evidence="1">
    <location>
        <begin position="354"/>
        <end position="381"/>
    </location>
</feature>
<feature type="transmembrane region" description="Helical" evidence="1">
    <location>
        <begin position="91"/>
        <end position="117"/>
    </location>
</feature>
<sequence>MTPTAPAALVSVAARDLWDDRLSWLGLLLTLATAGAGTTCAVAYLVTGSDAGTGFGGTVLGMMVLSVFAASSTLSGLMLDERRATYARWRLAGVSGAGVAAVVLARTTLVAAVGAVLGTLTAPALLPEASHLLALNGSPLPEPPVTVTVAAVAVGVCVGSTLLGVLRSTVAVAWAPPLVAVRSAVVPRSRPRVAPTLLGLLFGASFVALLLDDAFRRDPSNGVATVLLVTMTLVPLAGWYIGPLLQWTRLLHVAGPAARVAAGSVRARSAFTSALVVPWFLVASMTVGLGSSLSVLITAQGGDAAALRSGLALLSPVAGPPLVAGLGSVCVMRRRRVVDDRTLRRAGASRRHRAAVVGWEAVCVVVTVAVLTLAVTVAGVATTETALVGRPFPAGWADAVLWFPLGVVLGVMLVVVTLIGLLVRRDGRRPGR</sequence>
<feature type="transmembrane region" description="Helical" evidence="1">
    <location>
        <begin position="24"/>
        <end position="46"/>
    </location>
</feature>
<feature type="transmembrane region" description="Helical" evidence="1">
    <location>
        <begin position="311"/>
        <end position="333"/>
    </location>
</feature>
<dbReference type="Proteomes" id="UP000278422">
    <property type="component" value="Unassembled WGS sequence"/>
</dbReference>
<organism evidence="2 3">
    <name type="scientific">Corynebacterium bovis</name>
    <dbReference type="NCBI Taxonomy" id="36808"/>
    <lineage>
        <taxon>Bacteria</taxon>
        <taxon>Bacillati</taxon>
        <taxon>Actinomycetota</taxon>
        <taxon>Actinomycetes</taxon>
        <taxon>Mycobacteriales</taxon>
        <taxon>Corynebacteriaceae</taxon>
        <taxon>Corynebacterium</taxon>
    </lineage>
</organism>
<feature type="transmembrane region" description="Helical" evidence="1">
    <location>
        <begin position="276"/>
        <end position="299"/>
    </location>
</feature>
<dbReference type="AlphaFoldDB" id="A0A3R8PLB9"/>
<feature type="transmembrane region" description="Helical" evidence="1">
    <location>
        <begin position="193"/>
        <end position="211"/>
    </location>
</feature>
<evidence type="ECO:0000313" key="3">
    <source>
        <dbReference type="Proteomes" id="UP000278422"/>
    </source>
</evidence>
<evidence type="ECO:0000313" key="2">
    <source>
        <dbReference type="EMBL" id="RRQ04249.1"/>
    </source>
</evidence>
<name>A0A3R8PLB9_9CORY</name>
<dbReference type="RefSeq" id="WP_125174879.1">
    <property type="nucleotide sequence ID" value="NZ_PQNN01000005.1"/>
</dbReference>
<keyword evidence="1" id="KW-0472">Membrane</keyword>
<keyword evidence="1" id="KW-0812">Transmembrane</keyword>
<evidence type="ECO:0000256" key="1">
    <source>
        <dbReference type="SAM" id="Phobius"/>
    </source>
</evidence>
<reference evidence="2 3" key="1">
    <citation type="submission" date="2018-01" db="EMBL/GenBank/DDBJ databases">
        <title>Twenty Corynebacterium bovis Genomes.</title>
        <authorList>
            <person name="Gulvik C.A."/>
        </authorList>
    </citation>
    <scope>NUCLEOTIDE SEQUENCE [LARGE SCALE GENOMIC DNA]</scope>
    <source>
        <strain evidence="2 3">16-2004</strain>
    </source>
</reference>
<feature type="transmembrane region" description="Helical" evidence="1">
    <location>
        <begin position="58"/>
        <end position="79"/>
    </location>
</feature>
<protein>
    <recommendedName>
        <fullName evidence="4">ABC transporter permease</fullName>
    </recommendedName>
</protein>